<comment type="caution">
    <text evidence="3">The sequence shown here is derived from an EMBL/GenBank/DDBJ whole genome shotgun (WGS) entry which is preliminary data.</text>
</comment>
<dbReference type="InterPro" id="IPR047951">
    <property type="entry name" value="Transpos_ISL3"/>
</dbReference>
<dbReference type="InterPro" id="IPR002560">
    <property type="entry name" value="Transposase_DDE"/>
</dbReference>
<feature type="region of interest" description="Disordered" evidence="1">
    <location>
        <begin position="244"/>
        <end position="268"/>
    </location>
</feature>
<protein>
    <submittedName>
        <fullName evidence="3">Transposase</fullName>
    </submittedName>
</protein>
<dbReference type="Pfam" id="PF01610">
    <property type="entry name" value="DDE_Tnp_ISL3"/>
    <property type="match status" value="1"/>
</dbReference>
<accession>A0A4R2J5B7</accession>
<dbReference type="EMBL" id="SLWR01000001">
    <property type="protein sequence ID" value="TCO51459.1"/>
    <property type="molecule type" value="Genomic_DNA"/>
</dbReference>
<dbReference type="PANTHER" id="PTHR33498">
    <property type="entry name" value="TRANSPOSASE FOR INSERTION SEQUENCE ELEMENT IS1557"/>
    <property type="match status" value="1"/>
</dbReference>
<dbReference type="AlphaFoldDB" id="A0A4R2J5B7"/>
<evidence type="ECO:0000313" key="3">
    <source>
        <dbReference type="EMBL" id="TCO51459.1"/>
    </source>
</evidence>
<organism evidence="3 4">
    <name type="scientific">Kribbella antiqua</name>
    <dbReference type="NCBI Taxonomy" id="2512217"/>
    <lineage>
        <taxon>Bacteria</taxon>
        <taxon>Bacillati</taxon>
        <taxon>Actinomycetota</taxon>
        <taxon>Actinomycetes</taxon>
        <taxon>Propionibacteriales</taxon>
        <taxon>Kribbellaceae</taxon>
        <taxon>Kribbella</taxon>
    </lineage>
</organism>
<keyword evidence="4" id="KW-1185">Reference proteome</keyword>
<dbReference type="Proteomes" id="UP000295573">
    <property type="component" value="Unassembled WGS sequence"/>
</dbReference>
<reference evidence="3 4" key="1">
    <citation type="journal article" date="2015" name="Stand. Genomic Sci.">
        <title>Genomic Encyclopedia of Bacterial and Archaeal Type Strains, Phase III: the genomes of soil and plant-associated and newly described type strains.</title>
        <authorList>
            <person name="Whitman W.B."/>
            <person name="Woyke T."/>
            <person name="Klenk H.P."/>
            <person name="Zhou Y."/>
            <person name="Lilburn T.G."/>
            <person name="Beck B.J."/>
            <person name="De Vos P."/>
            <person name="Vandamme P."/>
            <person name="Eisen J.A."/>
            <person name="Garrity G."/>
            <person name="Hugenholtz P."/>
            <person name="Kyrpides N.C."/>
        </authorList>
    </citation>
    <scope>NUCLEOTIDE SEQUENCE [LARGE SCALE GENOMIC DNA]</scope>
    <source>
        <strain evidence="3 4">VKM Ac-2541</strain>
    </source>
</reference>
<feature type="domain" description="Transposase IS204/IS1001/IS1096/IS1165 DDE" evidence="2">
    <location>
        <begin position="26"/>
        <end position="249"/>
    </location>
</feature>
<name>A0A4R2J5B7_9ACTN</name>
<evidence type="ECO:0000256" key="1">
    <source>
        <dbReference type="SAM" id="MobiDB-lite"/>
    </source>
</evidence>
<dbReference type="PANTHER" id="PTHR33498:SF1">
    <property type="entry name" value="TRANSPOSASE FOR INSERTION SEQUENCE ELEMENT IS1557"/>
    <property type="match status" value="1"/>
</dbReference>
<gene>
    <name evidence="3" type="ORF">EV646_101450</name>
</gene>
<dbReference type="OrthoDB" id="3238779at2"/>
<evidence type="ECO:0000259" key="2">
    <source>
        <dbReference type="Pfam" id="PF01610"/>
    </source>
</evidence>
<evidence type="ECO:0000313" key="4">
    <source>
        <dbReference type="Proteomes" id="UP000295573"/>
    </source>
</evidence>
<proteinExistence type="predicted"/>
<sequence length="268" mass="30084">MRGGSLWRAVLGVDKTIIEDVWFDEDQLVLVVDHDTGRLLWAKAGRSKDTMRAFFAVLCPDRSRQLTHVSCDGATWITTVVAERAPQAVLCADPFHVVAWATDALDTVRREVWNIARRAQGGSRREDKGRSRPVNIAQGDARALKRARYMLWKNPENLTSHQRTKLAWIAKTHPYLHRAYLLKEGLRTVFKLPAPDATHALQRWLQWAARSRIPEYIQLARRIRDHLPAIHASLDHGLSNALIESTNTKSGSSPASPTASPTPPTSSP</sequence>